<dbReference type="PANTHER" id="PTHR45333:SF1">
    <property type="entry name" value="CHROMOSOME UNDETERMINED SCAFFOLD_625, WHOLE GENOME SHOTGUN SEQUENCE"/>
    <property type="match status" value="1"/>
</dbReference>
<evidence type="ECO:0000313" key="3">
    <source>
        <dbReference type="EMBL" id="CAD8093301.1"/>
    </source>
</evidence>
<gene>
    <name evidence="2" type="ORF">PPRIM_AZ9-3.1.T0820217</name>
    <name evidence="3" type="ORF">PPRIM_AZ9-3.1.T0930002</name>
</gene>
<evidence type="ECO:0000256" key="1">
    <source>
        <dbReference type="PROSITE-ProRule" id="PRU00221"/>
    </source>
</evidence>
<feature type="repeat" description="WD" evidence="1">
    <location>
        <begin position="80"/>
        <end position="121"/>
    </location>
</feature>
<reference evidence="2" key="1">
    <citation type="submission" date="2021-01" db="EMBL/GenBank/DDBJ databases">
        <authorList>
            <consortium name="Genoscope - CEA"/>
            <person name="William W."/>
        </authorList>
    </citation>
    <scope>NUCLEOTIDE SEQUENCE</scope>
</reference>
<sequence length="199" mass="23337">MSHINTEQFGVIISVGTQLQILQLIYDLQKSSKNDQEQLWLLIFDRLTTVQKCKNYQLLFIMHALKKFFFKTQQVGIILIMINRKYVYLVCFALDRNKLAFCSTDNSIRLWDVKTGQEIKSSDKNYKDILEQFKIPFQSHRHFSKASNYITTLLISQSAIFQAQGTLILKGEFINHQGKDLKPLFKSKESCFLQDLERK</sequence>
<dbReference type="PANTHER" id="PTHR45333">
    <property type="entry name" value="MEMBRANE PROTEIN-RELATED"/>
    <property type="match status" value="1"/>
</dbReference>
<dbReference type="Proteomes" id="UP000688137">
    <property type="component" value="Unassembled WGS sequence"/>
</dbReference>
<accession>A0A8S1NHY7</accession>
<protein>
    <submittedName>
        <fullName evidence="2">Uncharacterized protein</fullName>
    </submittedName>
</protein>
<dbReference type="PROSITE" id="PS50082">
    <property type="entry name" value="WD_REPEATS_2"/>
    <property type="match status" value="1"/>
</dbReference>
<dbReference type="EMBL" id="CAJJDM010000085">
    <property type="protein sequence ID" value="CAD8089073.1"/>
    <property type="molecule type" value="Genomic_DNA"/>
</dbReference>
<evidence type="ECO:0000313" key="2">
    <source>
        <dbReference type="EMBL" id="CAD8089073.1"/>
    </source>
</evidence>
<dbReference type="InterPro" id="IPR001680">
    <property type="entry name" value="WD40_rpt"/>
</dbReference>
<dbReference type="EMBL" id="CAJJDM010000096">
    <property type="protein sequence ID" value="CAD8093301.1"/>
    <property type="molecule type" value="Genomic_DNA"/>
</dbReference>
<name>A0A8S1NHY7_PARPR</name>
<dbReference type="AlphaFoldDB" id="A0A8S1NHY7"/>
<evidence type="ECO:0000313" key="4">
    <source>
        <dbReference type="Proteomes" id="UP000688137"/>
    </source>
</evidence>
<comment type="caution">
    <text evidence="2">The sequence shown here is derived from an EMBL/GenBank/DDBJ whole genome shotgun (WGS) entry which is preliminary data.</text>
</comment>
<keyword evidence="1" id="KW-0853">WD repeat</keyword>
<keyword evidence="4" id="KW-1185">Reference proteome</keyword>
<organism evidence="2 4">
    <name type="scientific">Paramecium primaurelia</name>
    <dbReference type="NCBI Taxonomy" id="5886"/>
    <lineage>
        <taxon>Eukaryota</taxon>
        <taxon>Sar</taxon>
        <taxon>Alveolata</taxon>
        <taxon>Ciliophora</taxon>
        <taxon>Intramacronucleata</taxon>
        <taxon>Oligohymenophorea</taxon>
        <taxon>Peniculida</taxon>
        <taxon>Parameciidae</taxon>
        <taxon>Paramecium</taxon>
    </lineage>
</organism>
<proteinExistence type="predicted"/>